<evidence type="ECO:0000256" key="1">
    <source>
        <dbReference type="ARBA" id="ARBA00004651"/>
    </source>
</evidence>
<dbReference type="InterPro" id="IPR050545">
    <property type="entry name" value="Mycobact_MmpL"/>
</dbReference>
<gene>
    <name evidence="10" type="ORF">GCM10011600_00610</name>
</gene>
<keyword evidence="11" id="KW-1185">Reference proteome</keyword>
<evidence type="ECO:0000256" key="7">
    <source>
        <dbReference type="SAM" id="MobiDB-lite"/>
    </source>
</evidence>
<dbReference type="InterPro" id="IPR000731">
    <property type="entry name" value="SSD"/>
</dbReference>
<reference evidence="10" key="2">
    <citation type="submission" date="2020-09" db="EMBL/GenBank/DDBJ databases">
        <authorList>
            <person name="Sun Q."/>
            <person name="Zhou Y."/>
        </authorList>
    </citation>
    <scope>NUCLEOTIDE SEQUENCE</scope>
    <source>
        <strain evidence="10">CGMCC 1.16548</strain>
    </source>
</reference>
<evidence type="ECO:0000256" key="3">
    <source>
        <dbReference type="ARBA" id="ARBA00022475"/>
    </source>
</evidence>
<dbReference type="Pfam" id="PF03176">
    <property type="entry name" value="MMPL"/>
    <property type="match status" value="2"/>
</dbReference>
<comment type="caution">
    <text evidence="10">The sequence shown here is derived from an EMBL/GenBank/DDBJ whole genome shotgun (WGS) entry which is preliminary data.</text>
</comment>
<evidence type="ECO:0000256" key="4">
    <source>
        <dbReference type="ARBA" id="ARBA00022692"/>
    </source>
</evidence>
<organism evidence="10 11">
    <name type="scientific">Pseudolysinimonas yzui</name>
    <dbReference type="NCBI Taxonomy" id="2708254"/>
    <lineage>
        <taxon>Bacteria</taxon>
        <taxon>Bacillati</taxon>
        <taxon>Actinomycetota</taxon>
        <taxon>Actinomycetes</taxon>
        <taxon>Micrococcales</taxon>
        <taxon>Microbacteriaceae</taxon>
        <taxon>Pseudolysinimonas</taxon>
    </lineage>
</organism>
<dbReference type="InterPro" id="IPR001036">
    <property type="entry name" value="Acrflvin-R"/>
</dbReference>
<dbReference type="EMBL" id="BNAI01000001">
    <property type="protein sequence ID" value="GHF04196.1"/>
    <property type="molecule type" value="Genomic_DNA"/>
</dbReference>
<dbReference type="AlphaFoldDB" id="A0A8J3GMJ5"/>
<keyword evidence="6 8" id="KW-0472">Membrane</keyword>
<keyword evidence="5 8" id="KW-1133">Transmembrane helix</keyword>
<dbReference type="PROSITE" id="PS50156">
    <property type="entry name" value="SSD"/>
    <property type="match status" value="1"/>
</dbReference>
<dbReference type="Gene3D" id="1.20.1640.10">
    <property type="entry name" value="Multidrug efflux transporter AcrB transmembrane domain"/>
    <property type="match status" value="2"/>
</dbReference>
<feature type="transmembrane region" description="Helical" evidence="8">
    <location>
        <begin position="604"/>
        <end position="625"/>
    </location>
</feature>
<dbReference type="GO" id="GO:0022857">
    <property type="term" value="F:transmembrane transporter activity"/>
    <property type="evidence" value="ECO:0007669"/>
    <property type="project" value="InterPro"/>
</dbReference>
<proteinExistence type="inferred from homology"/>
<feature type="transmembrane region" description="Helical" evidence="8">
    <location>
        <begin position="257"/>
        <end position="277"/>
    </location>
</feature>
<feature type="transmembrane region" description="Helical" evidence="8">
    <location>
        <begin position="360"/>
        <end position="383"/>
    </location>
</feature>
<feature type="domain" description="SSD" evidence="9">
    <location>
        <begin position="257"/>
        <end position="382"/>
    </location>
</feature>
<evidence type="ECO:0000256" key="8">
    <source>
        <dbReference type="SAM" id="Phobius"/>
    </source>
</evidence>
<dbReference type="InterPro" id="IPR004869">
    <property type="entry name" value="MMPL_dom"/>
</dbReference>
<dbReference type="GO" id="GO:0005886">
    <property type="term" value="C:plasma membrane"/>
    <property type="evidence" value="ECO:0007669"/>
    <property type="project" value="UniProtKB-SubCell"/>
</dbReference>
<reference evidence="10" key="1">
    <citation type="journal article" date="2014" name="Int. J. Syst. Evol. Microbiol.">
        <title>Complete genome sequence of Corynebacterium casei LMG S-19264T (=DSM 44701T), isolated from a smear-ripened cheese.</title>
        <authorList>
            <consortium name="US DOE Joint Genome Institute (JGI-PGF)"/>
            <person name="Walter F."/>
            <person name="Albersmeier A."/>
            <person name="Kalinowski J."/>
            <person name="Ruckert C."/>
        </authorList>
    </citation>
    <scope>NUCLEOTIDE SEQUENCE</scope>
    <source>
        <strain evidence="10">CGMCC 1.16548</strain>
    </source>
</reference>
<evidence type="ECO:0000313" key="11">
    <source>
        <dbReference type="Proteomes" id="UP000617531"/>
    </source>
</evidence>
<accession>A0A8J3GMJ5</accession>
<keyword evidence="3" id="KW-1003">Cell membrane</keyword>
<evidence type="ECO:0000256" key="6">
    <source>
        <dbReference type="ARBA" id="ARBA00023136"/>
    </source>
</evidence>
<feature type="transmembrane region" description="Helical" evidence="8">
    <location>
        <begin position="645"/>
        <end position="664"/>
    </location>
</feature>
<comment type="similarity">
    <text evidence="2">Belongs to the resistance-nodulation-cell division (RND) (TC 2.A.6) family. MmpL subfamily.</text>
</comment>
<sequence>MARLLARLGRFSSRRPWLVIIGWVLALAAAGGAFLLTGGQLASGFSIPNTPTQQVTDKLSAELDGVGGAVGTVVFQTDDGTAFTAEQQSEISDVIASIGDLDGVATAVDPFVTAQERAGAAQQLADGAAQLEQAFAQLEQAGMEPTTELLAQRQQVDLATSLLDNAAEIRTVSTDGATAVAAVIFDDTATDLAAEVKTSVATELDDAGIDGVTIEYSSEIANSLEGLIGVGEVVGLLAAALVLVIMLGALIPASLPLVSSILGVGVGVAGSLAFSGVVEMASVTPVLGVMLGLAVGIDYTLFIVNRHRRQLRDGADVRESIALANGTAGNAVVFAGATVVIALLALNVTGIPFLGVMGTVAAACVLIAVLVAVTFTPALLSLVGMRVLSKRARAKIGHPDHVATAPKAMPTWRAIVAVVTAVGILLVAAIPALSLRLGLPDGSSEPEDSTQYRAYSIVAEEFGAGTNGTLVVVAEPETAVDADDQLAVMDLQVQIEDVLMAHQDVVAVSPAGVSDDGELLAFRVVPVDGPSSVSTEELVGALRGLSPIDSADNGAITLGVAGAASGNIDISATISDALPLYLAIVIGLSLIILVIVFRSILVPLIATGGFLLSLFAALGAVTAIYQWGWLGEIFGVHDPGPVLNFAPIILTGVLFGLAMDYQLFIGSGMREAFVHGAPARVAVTAGVRGARAVVIAAAIIMISVFGGFVFSHLAMVRPLGFGMAVGVLFDAFVVRLLLMPALMHLLGRSAWWLPKWLNRILPDVDVEGASLERPALRPGVHTVPASGRRGGTSAPAHAPARR</sequence>
<evidence type="ECO:0000259" key="9">
    <source>
        <dbReference type="PROSITE" id="PS50156"/>
    </source>
</evidence>
<feature type="transmembrane region" description="Helical" evidence="8">
    <location>
        <begin position="227"/>
        <end position="250"/>
    </location>
</feature>
<feature type="transmembrane region" description="Helical" evidence="8">
    <location>
        <begin position="283"/>
        <end position="304"/>
    </location>
</feature>
<evidence type="ECO:0000256" key="2">
    <source>
        <dbReference type="ARBA" id="ARBA00010157"/>
    </source>
</evidence>
<feature type="region of interest" description="Disordered" evidence="7">
    <location>
        <begin position="778"/>
        <end position="802"/>
    </location>
</feature>
<feature type="transmembrane region" description="Helical" evidence="8">
    <location>
        <begin position="331"/>
        <end position="354"/>
    </location>
</feature>
<feature type="transmembrane region" description="Helical" evidence="8">
    <location>
        <begin position="578"/>
        <end position="597"/>
    </location>
</feature>
<name>A0A8J3GMJ5_9MICO</name>
<feature type="transmembrane region" description="Helical" evidence="8">
    <location>
        <begin position="414"/>
        <end position="433"/>
    </location>
</feature>
<evidence type="ECO:0000313" key="10">
    <source>
        <dbReference type="EMBL" id="GHF04196.1"/>
    </source>
</evidence>
<feature type="transmembrane region" description="Helical" evidence="8">
    <location>
        <begin position="719"/>
        <end position="738"/>
    </location>
</feature>
<dbReference type="RefSeq" id="WP_191281404.1">
    <property type="nucleotide sequence ID" value="NZ_BNAI01000001.1"/>
</dbReference>
<keyword evidence="4 8" id="KW-0812">Transmembrane</keyword>
<dbReference type="PANTHER" id="PTHR33406">
    <property type="entry name" value="MEMBRANE PROTEIN MJ1562-RELATED"/>
    <property type="match status" value="1"/>
</dbReference>
<dbReference type="SUPFAM" id="SSF82866">
    <property type="entry name" value="Multidrug efflux transporter AcrB transmembrane domain"/>
    <property type="match status" value="2"/>
</dbReference>
<comment type="subcellular location">
    <subcellularLocation>
        <location evidence="1">Cell membrane</location>
        <topology evidence="1">Multi-pass membrane protein</topology>
    </subcellularLocation>
</comment>
<dbReference type="PRINTS" id="PR00702">
    <property type="entry name" value="ACRIFLAVINRP"/>
</dbReference>
<evidence type="ECO:0000256" key="5">
    <source>
        <dbReference type="ARBA" id="ARBA00022989"/>
    </source>
</evidence>
<feature type="transmembrane region" description="Helical" evidence="8">
    <location>
        <begin position="692"/>
        <end position="713"/>
    </location>
</feature>
<protein>
    <submittedName>
        <fullName evidence="10">Membrane protein</fullName>
    </submittedName>
</protein>
<dbReference type="Proteomes" id="UP000617531">
    <property type="component" value="Unassembled WGS sequence"/>
</dbReference>
<dbReference type="PANTHER" id="PTHR33406:SF11">
    <property type="entry name" value="MEMBRANE PROTEIN SCO6666-RELATED"/>
    <property type="match status" value="1"/>
</dbReference>